<gene>
    <name evidence="7" type="ORF">QCA50_003372</name>
</gene>
<name>A0AAW0GRY9_9APHY</name>
<feature type="domain" description="RING-type" evidence="6">
    <location>
        <begin position="7"/>
        <end position="48"/>
    </location>
</feature>
<dbReference type="EMBL" id="JASBNA010000003">
    <property type="protein sequence ID" value="KAK7693800.1"/>
    <property type="molecule type" value="Genomic_DNA"/>
</dbReference>
<keyword evidence="1" id="KW-0479">Metal-binding</keyword>
<evidence type="ECO:0000313" key="8">
    <source>
        <dbReference type="Proteomes" id="UP001385951"/>
    </source>
</evidence>
<sequence length="269" mass="31002">MLLNAQCTICFENLGDELPPMATQCGHLYCLDCATFCFATEKPCATCRTPQKLGKVIKLFPNYTAPDASSRIQRDQPVEAGDEIMESARQLLAETSMQADDAEAVVHRILHSINETASPNFDIRPLLRSLGTVFSELRSEIQRLRTLKETQLERDRVQIQELVQQVERERSHAKDDIRKYRQAYKQRKADLEEEKRVMQDQLDKARQSIVLATTQLQTNQHELTRLTGEVDQLRKSSLRYQKKYHALRQSQRSLKQSASVRIDDELEVV</sequence>
<dbReference type="Gene3D" id="3.30.40.10">
    <property type="entry name" value="Zinc/RING finger domain, C3HC4 (zinc finger)"/>
    <property type="match status" value="1"/>
</dbReference>
<dbReference type="InterPro" id="IPR017907">
    <property type="entry name" value="Znf_RING_CS"/>
</dbReference>
<comment type="caution">
    <text evidence="7">The sequence shown here is derived from an EMBL/GenBank/DDBJ whole genome shotgun (WGS) entry which is preliminary data.</text>
</comment>
<evidence type="ECO:0000256" key="3">
    <source>
        <dbReference type="ARBA" id="ARBA00022833"/>
    </source>
</evidence>
<proteinExistence type="predicted"/>
<dbReference type="SUPFAM" id="SSF57850">
    <property type="entry name" value="RING/U-box"/>
    <property type="match status" value="1"/>
</dbReference>
<dbReference type="InterPro" id="IPR013083">
    <property type="entry name" value="Znf_RING/FYVE/PHD"/>
</dbReference>
<dbReference type="GO" id="GO:0008270">
    <property type="term" value="F:zinc ion binding"/>
    <property type="evidence" value="ECO:0007669"/>
    <property type="project" value="UniProtKB-KW"/>
</dbReference>
<dbReference type="InterPro" id="IPR001841">
    <property type="entry name" value="Znf_RING"/>
</dbReference>
<evidence type="ECO:0000256" key="4">
    <source>
        <dbReference type="PROSITE-ProRule" id="PRU00175"/>
    </source>
</evidence>
<keyword evidence="5" id="KW-0175">Coiled coil</keyword>
<protein>
    <recommendedName>
        <fullName evidence="6">RING-type domain-containing protein</fullName>
    </recommendedName>
</protein>
<dbReference type="PROSITE" id="PS00518">
    <property type="entry name" value="ZF_RING_1"/>
    <property type="match status" value="1"/>
</dbReference>
<keyword evidence="8" id="KW-1185">Reference proteome</keyword>
<evidence type="ECO:0000256" key="1">
    <source>
        <dbReference type="ARBA" id="ARBA00022723"/>
    </source>
</evidence>
<feature type="coiled-coil region" evidence="5">
    <location>
        <begin position="149"/>
        <end position="236"/>
    </location>
</feature>
<organism evidence="7 8">
    <name type="scientific">Cerrena zonata</name>
    <dbReference type="NCBI Taxonomy" id="2478898"/>
    <lineage>
        <taxon>Eukaryota</taxon>
        <taxon>Fungi</taxon>
        <taxon>Dikarya</taxon>
        <taxon>Basidiomycota</taxon>
        <taxon>Agaricomycotina</taxon>
        <taxon>Agaricomycetes</taxon>
        <taxon>Polyporales</taxon>
        <taxon>Cerrenaceae</taxon>
        <taxon>Cerrena</taxon>
    </lineage>
</organism>
<accession>A0AAW0GRY9</accession>
<dbReference type="PROSITE" id="PS50089">
    <property type="entry name" value="ZF_RING_2"/>
    <property type="match status" value="1"/>
</dbReference>
<evidence type="ECO:0000256" key="5">
    <source>
        <dbReference type="SAM" id="Coils"/>
    </source>
</evidence>
<evidence type="ECO:0000313" key="7">
    <source>
        <dbReference type="EMBL" id="KAK7693800.1"/>
    </source>
</evidence>
<dbReference type="SMART" id="SM00184">
    <property type="entry name" value="RING"/>
    <property type="match status" value="1"/>
</dbReference>
<evidence type="ECO:0000259" key="6">
    <source>
        <dbReference type="PROSITE" id="PS50089"/>
    </source>
</evidence>
<evidence type="ECO:0000256" key="2">
    <source>
        <dbReference type="ARBA" id="ARBA00022771"/>
    </source>
</evidence>
<keyword evidence="2 4" id="KW-0863">Zinc-finger</keyword>
<dbReference type="Proteomes" id="UP001385951">
    <property type="component" value="Unassembled WGS sequence"/>
</dbReference>
<keyword evidence="3" id="KW-0862">Zinc</keyword>
<reference evidence="7 8" key="1">
    <citation type="submission" date="2022-09" db="EMBL/GenBank/DDBJ databases">
        <authorList>
            <person name="Palmer J.M."/>
        </authorList>
    </citation>
    <scope>NUCLEOTIDE SEQUENCE [LARGE SCALE GENOMIC DNA]</scope>
    <source>
        <strain evidence="7 8">DSM 7382</strain>
    </source>
</reference>
<dbReference type="AlphaFoldDB" id="A0AAW0GRY9"/>